<comment type="caution">
    <text evidence="2">The sequence shown here is derived from an EMBL/GenBank/DDBJ whole genome shotgun (WGS) entry which is preliminary data.</text>
</comment>
<sequence length="117" mass="13596">MKESVPKDRYNVIFVIFLIHGIGALLPWNMFITANDYFVDYKLNVTTHSTESSAYREYFLSYIGLASKVPNALFQGLNLISSQSGYHKYGKWSIPKLYLRCGCKFTDEIYECGHNWF</sequence>
<keyword evidence="1" id="KW-0812">Transmembrane</keyword>
<dbReference type="Proteomes" id="UP000285301">
    <property type="component" value="Unassembled WGS sequence"/>
</dbReference>
<gene>
    <name evidence="2" type="ORF">B4U79_09891</name>
</gene>
<reference evidence="2 3" key="1">
    <citation type="journal article" date="2018" name="Gigascience">
        <title>Genomes of trombidid mites reveal novel predicted allergens and laterally-transferred genes associated with secondary metabolism.</title>
        <authorList>
            <person name="Dong X."/>
            <person name="Chaisiri K."/>
            <person name="Xia D."/>
            <person name="Armstrong S.D."/>
            <person name="Fang Y."/>
            <person name="Donnelly M.J."/>
            <person name="Kadowaki T."/>
            <person name="McGarry J.W."/>
            <person name="Darby A.C."/>
            <person name="Makepeace B.L."/>
        </authorList>
    </citation>
    <scope>NUCLEOTIDE SEQUENCE [LARGE SCALE GENOMIC DNA]</scope>
    <source>
        <strain evidence="2">UoL-WK</strain>
    </source>
</reference>
<name>A0A3S3QAD4_9ACAR</name>
<evidence type="ECO:0000313" key="3">
    <source>
        <dbReference type="Proteomes" id="UP000285301"/>
    </source>
</evidence>
<protein>
    <submittedName>
        <fullName evidence="2">Equilibrative nucleoside transporter 3-like isoform X2</fullName>
    </submittedName>
</protein>
<evidence type="ECO:0000256" key="1">
    <source>
        <dbReference type="SAM" id="Phobius"/>
    </source>
</evidence>
<accession>A0A3S3QAD4</accession>
<keyword evidence="1" id="KW-0472">Membrane</keyword>
<dbReference type="OrthoDB" id="6494791at2759"/>
<organism evidence="2 3">
    <name type="scientific">Dinothrombium tinctorium</name>
    <dbReference type="NCBI Taxonomy" id="1965070"/>
    <lineage>
        <taxon>Eukaryota</taxon>
        <taxon>Metazoa</taxon>
        <taxon>Ecdysozoa</taxon>
        <taxon>Arthropoda</taxon>
        <taxon>Chelicerata</taxon>
        <taxon>Arachnida</taxon>
        <taxon>Acari</taxon>
        <taxon>Acariformes</taxon>
        <taxon>Trombidiformes</taxon>
        <taxon>Prostigmata</taxon>
        <taxon>Anystina</taxon>
        <taxon>Parasitengona</taxon>
        <taxon>Trombidioidea</taxon>
        <taxon>Trombidiidae</taxon>
        <taxon>Dinothrombium</taxon>
    </lineage>
</organism>
<keyword evidence="3" id="KW-1185">Reference proteome</keyword>
<dbReference type="EMBL" id="NCKU01000172">
    <property type="protein sequence ID" value="RWS16752.1"/>
    <property type="molecule type" value="Genomic_DNA"/>
</dbReference>
<proteinExistence type="predicted"/>
<dbReference type="AlphaFoldDB" id="A0A3S3QAD4"/>
<keyword evidence="1" id="KW-1133">Transmembrane helix</keyword>
<evidence type="ECO:0000313" key="2">
    <source>
        <dbReference type="EMBL" id="RWS16752.1"/>
    </source>
</evidence>
<feature type="transmembrane region" description="Helical" evidence="1">
    <location>
        <begin position="12"/>
        <end position="31"/>
    </location>
</feature>